<organism evidence="2 3">
    <name type="scientific">Portunus trituberculatus</name>
    <name type="common">Swimming crab</name>
    <name type="synonym">Neptunus trituberculatus</name>
    <dbReference type="NCBI Taxonomy" id="210409"/>
    <lineage>
        <taxon>Eukaryota</taxon>
        <taxon>Metazoa</taxon>
        <taxon>Ecdysozoa</taxon>
        <taxon>Arthropoda</taxon>
        <taxon>Crustacea</taxon>
        <taxon>Multicrustacea</taxon>
        <taxon>Malacostraca</taxon>
        <taxon>Eumalacostraca</taxon>
        <taxon>Eucarida</taxon>
        <taxon>Decapoda</taxon>
        <taxon>Pleocyemata</taxon>
        <taxon>Brachyura</taxon>
        <taxon>Eubrachyura</taxon>
        <taxon>Portunoidea</taxon>
        <taxon>Portunidae</taxon>
        <taxon>Portuninae</taxon>
        <taxon>Portunus</taxon>
    </lineage>
</organism>
<evidence type="ECO:0000313" key="3">
    <source>
        <dbReference type="Proteomes" id="UP000324222"/>
    </source>
</evidence>
<evidence type="ECO:0000256" key="1">
    <source>
        <dbReference type="SAM" id="MobiDB-lite"/>
    </source>
</evidence>
<protein>
    <submittedName>
        <fullName evidence="2">Uncharacterized protein</fullName>
    </submittedName>
</protein>
<sequence>MRCRVCSQQVTAGLSHNTSRGSISVRGEARYVESWVGKEWPGGPCTPVRVSAQGTQKKCFTIWVTSRSVTTHCHWCRRERSTPAPRTFRSLAPPSPSPLHPAPPRPAPSHSDPSSSNLAHHESCSADDTGHRAPKAMTRTVTSRPHIVWMRDTWQPSPASPRSSSREEAHGCVPGSLHAGLSQPVQLGRVSQAPSSLARHWPRGVAVAHLQSCTLHHDPDRGSFLTLPIDGGVLMPGSPPVMHAAVEEGVTVTSGNIRNTIRGM</sequence>
<gene>
    <name evidence="2" type="ORF">E2C01_030766</name>
</gene>
<proteinExistence type="predicted"/>
<feature type="compositionally biased region" description="Pro residues" evidence="1">
    <location>
        <begin position="93"/>
        <end position="107"/>
    </location>
</feature>
<reference evidence="2 3" key="1">
    <citation type="submission" date="2019-05" db="EMBL/GenBank/DDBJ databases">
        <title>Another draft genome of Portunus trituberculatus and its Hox gene families provides insights of decapod evolution.</title>
        <authorList>
            <person name="Jeong J.-H."/>
            <person name="Song I."/>
            <person name="Kim S."/>
            <person name="Choi T."/>
            <person name="Kim D."/>
            <person name="Ryu S."/>
            <person name="Kim W."/>
        </authorList>
    </citation>
    <scope>NUCLEOTIDE SEQUENCE [LARGE SCALE GENOMIC DNA]</scope>
    <source>
        <tissue evidence="2">Muscle</tissue>
    </source>
</reference>
<feature type="compositionally biased region" description="Basic and acidic residues" evidence="1">
    <location>
        <begin position="119"/>
        <end position="131"/>
    </location>
</feature>
<accession>A0A5B7ERW1</accession>
<dbReference type="Proteomes" id="UP000324222">
    <property type="component" value="Unassembled WGS sequence"/>
</dbReference>
<keyword evidence="3" id="KW-1185">Reference proteome</keyword>
<dbReference type="EMBL" id="VSRR010003738">
    <property type="protein sequence ID" value="MPC37291.1"/>
    <property type="molecule type" value="Genomic_DNA"/>
</dbReference>
<dbReference type="AlphaFoldDB" id="A0A5B7ERW1"/>
<feature type="region of interest" description="Disordered" evidence="1">
    <location>
        <begin position="84"/>
        <end position="140"/>
    </location>
</feature>
<comment type="caution">
    <text evidence="2">The sequence shown here is derived from an EMBL/GenBank/DDBJ whole genome shotgun (WGS) entry which is preliminary data.</text>
</comment>
<name>A0A5B7ERW1_PORTR</name>
<evidence type="ECO:0000313" key="2">
    <source>
        <dbReference type="EMBL" id="MPC37291.1"/>
    </source>
</evidence>
<feature type="region of interest" description="Disordered" evidence="1">
    <location>
        <begin position="153"/>
        <end position="172"/>
    </location>
</feature>